<evidence type="ECO:0000259" key="2">
    <source>
        <dbReference type="Pfam" id="PF20041"/>
    </source>
</evidence>
<gene>
    <name evidence="3" type="ORF">ACFSR1_01045</name>
</gene>
<keyword evidence="4" id="KW-1185">Reference proteome</keyword>
<dbReference type="InterPro" id="IPR022385">
    <property type="entry name" value="Rhs_assc_core"/>
</dbReference>
<dbReference type="PANTHER" id="PTHR32305:SF15">
    <property type="entry name" value="PROTEIN RHSA-RELATED"/>
    <property type="match status" value="1"/>
</dbReference>
<evidence type="ECO:0000313" key="3">
    <source>
        <dbReference type="EMBL" id="MFD2561232.1"/>
    </source>
</evidence>
<dbReference type="Pfam" id="PF20041">
    <property type="entry name" value="DUF6443"/>
    <property type="match status" value="1"/>
</dbReference>
<proteinExistence type="predicted"/>
<dbReference type="InterPro" id="IPR045619">
    <property type="entry name" value="DUF6443"/>
</dbReference>
<reference evidence="4" key="1">
    <citation type="journal article" date="2019" name="Int. J. Syst. Evol. Microbiol.">
        <title>The Global Catalogue of Microorganisms (GCM) 10K type strain sequencing project: providing services to taxonomists for standard genome sequencing and annotation.</title>
        <authorList>
            <consortium name="The Broad Institute Genomics Platform"/>
            <consortium name="The Broad Institute Genome Sequencing Center for Infectious Disease"/>
            <person name="Wu L."/>
            <person name="Ma J."/>
        </authorList>
    </citation>
    <scope>NUCLEOTIDE SEQUENCE [LARGE SCALE GENOMIC DNA]</scope>
    <source>
        <strain evidence="4">KCTC 52274</strain>
    </source>
</reference>
<dbReference type="InterPro" id="IPR050708">
    <property type="entry name" value="T6SS_VgrG/RHS"/>
</dbReference>
<dbReference type="Gene3D" id="2.180.10.10">
    <property type="entry name" value="RHS repeat-associated core"/>
    <property type="match status" value="1"/>
</dbReference>
<keyword evidence="1" id="KW-0732">Signal</keyword>
<accession>A0ABW5LCH6</accession>
<dbReference type="Proteomes" id="UP001597319">
    <property type="component" value="Unassembled WGS sequence"/>
</dbReference>
<protein>
    <submittedName>
        <fullName evidence="3">RHS repeat-associated core domain-containing protein</fullName>
    </submittedName>
</protein>
<evidence type="ECO:0000313" key="4">
    <source>
        <dbReference type="Proteomes" id="UP001597319"/>
    </source>
</evidence>
<name>A0ABW5LCH6_9FLAO</name>
<evidence type="ECO:0000256" key="1">
    <source>
        <dbReference type="SAM" id="SignalP"/>
    </source>
</evidence>
<dbReference type="PANTHER" id="PTHR32305">
    <property type="match status" value="1"/>
</dbReference>
<sequence>MKIMIKSKITSIFILLTVLISTSIHAQNTNFPGTVLSSDDLENAVASTTGYSYIDPELTNTDQLTLDPTATIRLEVDSNKAPYTSFTYTLDLQVLPVLEDGTEGDPREITLTVTNNVTTGGEFVDKTVHLLKGFYGARVVIVQKTYTDLDTNATSTSTPENISMHLGFEAERYYKLADTPPIFIDSPDKIKTYTDNFGNEVQESLHLNWANVTGAITYELEWTWVDRYADTETTDLLANEITLTEKEFKNNSSRIQTDKTNYQIPLIYDKGFLIYRIRAVGKSMNPKYISKRLYGSWSSGKDAVTVTDWSNYIETTGHENQKNWQFQASYAEEGKKKEVVSYFDGSLRNRQTVTKINSDKHAIVGEVIYDNQGRAAVEVLPVPVSDEGIKYRDNFNQNSSGEVYTHNDFDWDDPDKEDEVSVNDMSAIAGASKYYSANNDINDEFRHRIPDAQRFPFSQIEYTPDNTGRVLRKGGVGPQYQLGSGHEMKYNYGLPTQEELNRLFGYKVGDYTHYKKNLVIDPNGQVSVSYIDPQGRTIATALTGGNPDKLDPLDEEKNGNHGSMTSDLLAGVINDKTASSFYLNKQILVDGDNGEEGPKDYTFNYGLNATTYTDCANNEYAFVYDLELSLKDDKGQDMFPPVVKKIDENGIGSIVDFKEEAKASLAIGAYTLHKELKINEQELINYTEDFMASLTDPDNPACYLDPIVFAPEANITECFVSCQDCVDSLDTQETYILKQLEAYFNNDTFIADGINGDYIAVSWEDQEDDTNGVLVIDQETVNALIVRYDREWELLVAACMEPCDTFIDSCEGKRKTLLADMSPRGQYGSVATIPGSDELSDPLSIFNEAGFLTAPNSNRRVDWRSAEYKDALGNPAEIVVKALGDGKYKPEVYNYLAIKYGTNDQGELAYLWTSPENLKNLEDFLKYWEPSWANALVQYHPEYRYLQYSEAVCASIKEEEVYDPKTQEKTFQSLDSGEYDAYLQTLDTYKDAKEAKMFSNATTIYTKDPFSIKLADAFENSTLSGWKNDLMNRALNTQYEAAKRPDGSGIPLLEFAYRNVVCNGLTQCATNFNGTLTIDNLPKWQQDEIWIGYKNYYLSLKQKLRYVLMGANMKKTGNYNGCIGQDGDQILSSVLRNYSDIAQEIYVYETTNINSTPCNNSASKEYKTRQKRYVPIDVNYDSGIDEVDSIGDLEDNGDFQTYLQTGRCPLGFDLEMMLNGMVTEIDANGDKKNIVGTRGYTGRYIVPSLYQAFGGVLGDGDAIVLFGNVQNQGTSLSTQMNVSSGVASTICANALTLQLPSLGWDTSYTWNNYTPNGTNSGWEILGFSNLFYDNNISDPASNVYGFKVLATVRVGSDTLEVIFTGTTCAAIGECGLSNDGIGEVLDDTNGGLYSDCNKKYLFKEGLKSLLNEIIDNNQVANTAYAITELTSYKDSYLPEFFFGTNVTNAITWSANLNQYRLQSNAGTEVVINLSQELSSLDIKDITGVHIDKRPVLNGEFVADITIYYYTFTGSYQNVTGTITKDGNELLDFSCCTYIEPDGGGDGFSCGNDASFKPQFAFHIKNLMNALLARGEFYNPNVDLSKYDEYNAFLQQFFSKNNQTCTTDYGCSAVDFSEIDKVTWHGAGLLDPFSIGEINIKHSDSYSYIILKLHEGFSSVPQALKDIKYIESIDFDIYPGADNDGQSNITYVTNQEKRIIEENSRFMYYHNDGDFGGGSIDMNFGCDLGDNDTYDLSLECDDELSLKPKFAYHFKNLMNELLAKGQFYDNEVSFSSYQMYNTFVQDFLTKNFTYRYPNNTNLNPDFGNASFVEWNSRTSSFGDTSYGSFEIEIQDNYIFDINVEGLASELEALEDIKAIRSINFDVYPGLGSDNLGGITYETNKGVILTQSATFNFRAPNGSGEEAFEYFNPHFGCDLGYGITARANKTVLTEKSTTPQNCTTCIPQPVAPVSCSEKYPIFMDFLQLDAEGNSARITDYTLPEFFDEKFFCEFNFAYLVDSYITYMDVLNITSTDDYAYLSIDEFGSTKLNYGFNGIEDVIQAYKNAGGNTEGAPSWITFVDETYLVENQVCPPAALQPKISMDFDIDIEKDPCTEFNLSISETYKKDSYERYLDAKKAQFIREYIEAAYANAKETFTMTYYDKEYHYTLYYYDQAGNLIQTVPPEGIDRLDGTTNEEINYIRVKEPNYTAAVGRNNEKVLPNHDLITEYKYNSLNQLIWQKTPDGGITRFAYDKLGRIIASQNARQLAKNGTERFSYSTYDGLGRVVEAGEIWLDAGTYTITEKGRLQKTAIAGYQDGFDITDRNDLREVTITQYDYTDNDGIQYFKTNYDPYNSRNRVAMSLYFDEFNEATSLSTYDNGCYYNYDVHGNVKELMMIIPDMAVTEFVQGVKNTIYDYDLISGNVHSVTYQKDAPDQFIHRYSYDADNRITAVETSTDGVIWEKDASYLYYAHGPIARMIVGDKKVQGIDYAYTLQGWIKGVNSESVTPDTDMGGDGKVASTVARDAFGYSLAYHQGDYTSVGNTATNAFAYSNTVGLQTNKNLYNGNIKQMVTGLLDNDESMLAAQINHYEYDQLNRIKSMQGYDDKGAKNYSSKYAYDRNGNLDTLIRNTIDKKGRIKLMDQLTYDYKNIIDPSTGEEKRSNQLDFVDDAISGSPFKDFKKGQKAGNYTYDEIGQLIRDKQEGLTIAWRNDAKVKSLTKDDGTVIKFAYDPTGNRISKTTTSGSEVRTTYYQRDAQGNVLSTYEKQTDPITGQVTALELQEQHIYGSGRVGLQQSTTDLLADTQSTNNQQLTTNIVGDKRFELSNHLGNVLSVVTDRKLLDDDLIFKPNVIAYNDYYPFGMLLPNRHGNSAEYRYGFQGQELDNEIKGEGNSVNYKYRMHDPRIGRFFAVDPLAPDYPWNSPYAFSENRVIDGVELEGLEYRNSTVIRYVEAGAKGGVGFGGAVGIKQGTALDVIGKTQFTLGTAYLTRPEDLKEHAENTRLIGGLSIDLAVGADYVFEPTFLRAEGVKALSLPLPFAPGFAITFSDKMVGLSFSVLGLGDAGTTGDLDDVIESISITYKEASMIDEMGYGNQWQLGEWMEVTAPNGKIIGELSEIEVVKSTGDYSWERVGTGIKVFSPATSDKNPMPTGVWRSAAYIKEEAKYDEDFKYNSVNKELIENYGSKICKDCTP</sequence>
<dbReference type="RefSeq" id="WP_378288763.1">
    <property type="nucleotide sequence ID" value="NZ_JBHULE010000002.1"/>
</dbReference>
<feature type="signal peptide" evidence="1">
    <location>
        <begin position="1"/>
        <end position="26"/>
    </location>
</feature>
<feature type="chain" id="PRO_5047030805" evidence="1">
    <location>
        <begin position="27"/>
        <end position="3172"/>
    </location>
</feature>
<dbReference type="EMBL" id="JBHULE010000002">
    <property type="protein sequence ID" value="MFD2561232.1"/>
    <property type="molecule type" value="Genomic_DNA"/>
</dbReference>
<comment type="caution">
    <text evidence="3">The sequence shown here is derived from an EMBL/GenBank/DDBJ whole genome shotgun (WGS) entry which is preliminary data.</text>
</comment>
<dbReference type="NCBIfam" id="TIGR03696">
    <property type="entry name" value="Rhs_assc_core"/>
    <property type="match status" value="1"/>
</dbReference>
<feature type="domain" description="DUF6443" evidence="2">
    <location>
        <begin position="326"/>
        <end position="492"/>
    </location>
</feature>
<organism evidence="3 4">
    <name type="scientific">Aquimarina rubra</name>
    <dbReference type="NCBI Taxonomy" id="1920033"/>
    <lineage>
        <taxon>Bacteria</taxon>
        <taxon>Pseudomonadati</taxon>
        <taxon>Bacteroidota</taxon>
        <taxon>Flavobacteriia</taxon>
        <taxon>Flavobacteriales</taxon>
        <taxon>Flavobacteriaceae</taxon>
        <taxon>Aquimarina</taxon>
    </lineage>
</organism>